<dbReference type="Gene3D" id="4.10.60.10">
    <property type="entry name" value="Zinc finger, CCHC-type"/>
    <property type="match status" value="1"/>
</dbReference>
<dbReference type="Proteomes" id="UP001189429">
    <property type="component" value="Unassembled WGS sequence"/>
</dbReference>
<evidence type="ECO:0008006" key="4">
    <source>
        <dbReference type="Google" id="ProtNLM"/>
    </source>
</evidence>
<keyword evidence="3" id="KW-1185">Reference proteome</keyword>
<accession>A0ABN9R0Z1</accession>
<organism evidence="2 3">
    <name type="scientific">Prorocentrum cordatum</name>
    <dbReference type="NCBI Taxonomy" id="2364126"/>
    <lineage>
        <taxon>Eukaryota</taxon>
        <taxon>Sar</taxon>
        <taxon>Alveolata</taxon>
        <taxon>Dinophyceae</taxon>
        <taxon>Prorocentrales</taxon>
        <taxon>Prorocentraceae</taxon>
        <taxon>Prorocentrum</taxon>
    </lineage>
</organism>
<feature type="compositionally biased region" description="Gly residues" evidence="1">
    <location>
        <begin position="52"/>
        <end position="62"/>
    </location>
</feature>
<dbReference type="EMBL" id="CAUYUJ010005118">
    <property type="protein sequence ID" value="CAK0812368.1"/>
    <property type="molecule type" value="Genomic_DNA"/>
</dbReference>
<gene>
    <name evidence="2" type="ORF">PCOR1329_LOCUS16671</name>
</gene>
<reference evidence="2" key="1">
    <citation type="submission" date="2023-10" db="EMBL/GenBank/DDBJ databases">
        <authorList>
            <person name="Chen Y."/>
            <person name="Shah S."/>
            <person name="Dougan E. K."/>
            <person name="Thang M."/>
            <person name="Chan C."/>
        </authorList>
    </citation>
    <scope>NUCLEOTIDE SEQUENCE [LARGE SCALE GENOMIC DNA]</scope>
</reference>
<comment type="caution">
    <text evidence="2">The sequence shown here is derived from an EMBL/GenBank/DDBJ whole genome shotgun (WGS) entry which is preliminary data.</text>
</comment>
<evidence type="ECO:0000256" key="1">
    <source>
        <dbReference type="SAM" id="MobiDB-lite"/>
    </source>
</evidence>
<feature type="region of interest" description="Disordered" evidence="1">
    <location>
        <begin position="38"/>
        <end position="68"/>
    </location>
</feature>
<feature type="compositionally biased region" description="Basic and acidic residues" evidence="1">
    <location>
        <begin position="40"/>
        <end position="51"/>
    </location>
</feature>
<protein>
    <recommendedName>
        <fullName evidence="4">RNA-directed RNA polymerase</fullName>
    </recommendedName>
</protein>
<evidence type="ECO:0000313" key="2">
    <source>
        <dbReference type="EMBL" id="CAK0812368.1"/>
    </source>
</evidence>
<evidence type="ECO:0000313" key="3">
    <source>
        <dbReference type="Proteomes" id="UP001189429"/>
    </source>
</evidence>
<name>A0ABN9R0Z1_9DINO</name>
<sequence>MQVDAVGEVDAIGFDKPRCNLCKTLGHAAEKCWFKGKGGAKGDSKGGKGDGGKGGSKGGRGGNAPSNDKDKTCHYCKKKGHIKINCFKFKQDQEDRKKGTVSIVEKEAAEVSVMVVPGEDDSDERGFCVALASDYVDHDSGGHQVGNVDHGSNGHQVGFDGCESFGDQLEGEFACHACDDTIIMAIGGGANLKECDVDDFLMLDGVCKANFKVGPFARNLLSTGRVYDAGFDVVYSHNDGCCVGYSKPDGRYVKIPMARGKNTFGAPASLHKDFEDAKEVAKETKRLQGRYPDQQSGIVAANEDAVVKDEGAVQEQRLKELGAAIYGAKGQLWARLEHAELKRNQDLDFKKAVEERYQQQVGGQPVTEAKVVEDLHIKQPVCGSNAREELIVFDWAFNGTKDTGDLCDEADKGLGAFLVAADRSAGLLYGDALGGKAAGDHAVKQLMRFMKQLAYQKPELRCDTGPAVKALQDKGRTRDSKSMGFIETRVRWWRGRLKANRVQVEMNYGIKLAPHSPLWPFLAHHAANVMNWRSRGADGYTAHFAVDVVNYIGAVVSFAEAVVARVPVSKTGQRRSMGGLVPRRTKAGAAWVKGIWVGKTTNNDERIILAIAGKVTCRAARRMPKGKRRDRGLLLKVCGEPWREKLAHMPRSLVMGGGRGEVAPTPLEVVGAETLVLRPRRPGLLRPRRDLAERGRYEDPIVGAIEDISETLDYKALLTAKELTHWDSSGFPQEEAAEALDKGLKLCDEFGIYSVHPRAAADGNKKVDTKWEKKDRAGVLNKYRLGLELHMGDFYCTGRKSEVENCLPMIRAKLKLKDSDVVAEGRFGYLKRTRIKTDEGIFVQPREKHALDVITELGLMGANPVKTPDLGSEEVLEQSPPLVDRQIARYLSCVGSGLYLAQDRTDIQRAVGLLASDLAAAAELSWKRLLRLGRNLVGASDLGVFTPKVDMRIYKKGAVHLRSFSDSDHGGKGAKRKSTTCGVLHADGVALATPVRRQDLIAVSSGESEFYALSTVAMGGNMLRDVLTWFGFRVEWTLETDSSAARAMSLRQGVGEVRHLDARSLWVQQAARALGLKVLKCNGTENPSDIGAKPRTSEVHEQLCKQVGLRRLNGDLGAVREVEVNAVIEKLGRTACGTQC</sequence>
<feature type="non-terminal residue" evidence="2">
    <location>
        <position position="1140"/>
    </location>
</feature>
<proteinExistence type="predicted"/>